<dbReference type="InterPro" id="IPR027417">
    <property type="entry name" value="P-loop_NTPase"/>
</dbReference>
<dbReference type="InterPro" id="IPR052026">
    <property type="entry name" value="ExeA_AAA_ATPase_DNA-bind"/>
</dbReference>
<keyword evidence="4" id="KW-1185">Reference proteome</keyword>
<dbReference type="SUPFAM" id="SSF52540">
    <property type="entry name" value="P-loop containing nucleoside triphosphate hydrolases"/>
    <property type="match status" value="1"/>
</dbReference>
<keyword evidence="1" id="KW-0472">Membrane</keyword>
<dbReference type="InterPro" id="IPR049945">
    <property type="entry name" value="AAA_22"/>
</dbReference>
<gene>
    <name evidence="3" type="ORF">ICT70_12105</name>
</gene>
<dbReference type="AlphaFoldDB" id="A0A8J6ULM7"/>
<evidence type="ECO:0000259" key="2">
    <source>
        <dbReference type="SMART" id="SM00382"/>
    </source>
</evidence>
<dbReference type="GO" id="GO:0016887">
    <property type="term" value="F:ATP hydrolysis activity"/>
    <property type="evidence" value="ECO:0007669"/>
    <property type="project" value="InterPro"/>
</dbReference>
<keyword evidence="1" id="KW-0812">Transmembrane</keyword>
<dbReference type="RefSeq" id="WP_191157018.1">
    <property type="nucleotide sequence ID" value="NZ_JACWUN010000015.1"/>
</dbReference>
<dbReference type="SMART" id="SM00382">
    <property type="entry name" value="AAA"/>
    <property type="match status" value="1"/>
</dbReference>
<dbReference type="Pfam" id="PF13401">
    <property type="entry name" value="AAA_22"/>
    <property type="match status" value="1"/>
</dbReference>
<evidence type="ECO:0000313" key="3">
    <source>
        <dbReference type="EMBL" id="MBD1401417.1"/>
    </source>
</evidence>
<dbReference type="PANTHER" id="PTHR35894">
    <property type="entry name" value="GENERAL SECRETION PATHWAY PROTEIN A-RELATED"/>
    <property type="match status" value="1"/>
</dbReference>
<name>A0A8J6ULM7_9BACT</name>
<sequence length="302" mass="33623">MYESFYGLQEKPFSLTPDPGFFYRYAGHQEALNVLLIALQNGEGFIQVTGEVGTGKTLLCRRLLQLLQDTCATAYLPNPLLSPAELYRAIAEDLQLELPSATTLQQLVQLIFRELARLKQQQRPLVILIDEAQAMSHRSLEALRLLSNLETEKEKLLHIVLFAQPELKDRLAANELRQLRQRITFTCELAPMGAAEVGAYIHHRLTVAGLNGENFFTPAAVKCLARASRGVPRLVNLLAHKALLASYGKGARRVARCHAQAAVRDSDAALTFPRRVVAPYLLESGLIVLFGVVLLFAWSVLR</sequence>
<organism evidence="3 4">
    <name type="scientific">Pelovirga terrestris</name>
    <dbReference type="NCBI Taxonomy" id="2771352"/>
    <lineage>
        <taxon>Bacteria</taxon>
        <taxon>Pseudomonadati</taxon>
        <taxon>Thermodesulfobacteriota</taxon>
        <taxon>Desulfuromonadia</taxon>
        <taxon>Geobacterales</taxon>
        <taxon>Geobacteraceae</taxon>
        <taxon>Pelovirga</taxon>
    </lineage>
</organism>
<dbReference type="PANTHER" id="PTHR35894:SF7">
    <property type="entry name" value="GENERAL SECRETION PATHWAY PROTEIN A-RELATED"/>
    <property type="match status" value="1"/>
</dbReference>
<keyword evidence="1" id="KW-1133">Transmembrane helix</keyword>
<evidence type="ECO:0000313" key="4">
    <source>
        <dbReference type="Proteomes" id="UP000632828"/>
    </source>
</evidence>
<proteinExistence type="predicted"/>
<evidence type="ECO:0000256" key="1">
    <source>
        <dbReference type="SAM" id="Phobius"/>
    </source>
</evidence>
<protein>
    <submittedName>
        <fullName evidence="3">AAA family ATPase</fullName>
    </submittedName>
</protein>
<comment type="caution">
    <text evidence="3">The sequence shown here is derived from an EMBL/GenBank/DDBJ whole genome shotgun (WGS) entry which is preliminary data.</text>
</comment>
<feature type="domain" description="AAA+ ATPase" evidence="2">
    <location>
        <begin position="42"/>
        <end position="186"/>
    </location>
</feature>
<dbReference type="EMBL" id="JACWUN010000015">
    <property type="protein sequence ID" value="MBD1401417.1"/>
    <property type="molecule type" value="Genomic_DNA"/>
</dbReference>
<dbReference type="Proteomes" id="UP000632828">
    <property type="component" value="Unassembled WGS sequence"/>
</dbReference>
<dbReference type="InterPro" id="IPR003593">
    <property type="entry name" value="AAA+_ATPase"/>
</dbReference>
<reference evidence="3" key="1">
    <citation type="submission" date="2020-09" db="EMBL/GenBank/DDBJ databases">
        <title>Pelobacter alkaliphilus sp. nov., a novel anaerobic arsenate-reducing bacterium from terrestrial mud volcano.</title>
        <authorList>
            <person name="Khomyakova M.A."/>
            <person name="Merkel A.Y."/>
            <person name="Slobodkin A.I."/>
        </authorList>
    </citation>
    <scope>NUCLEOTIDE SEQUENCE</scope>
    <source>
        <strain evidence="3">M08fum</strain>
    </source>
</reference>
<accession>A0A8J6ULM7</accession>
<dbReference type="Gene3D" id="3.40.50.300">
    <property type="entry name" value="P-loop containing nucleotide triphosphate hydrolases"/>
    <property type="match status" value="1"/>
</dbReference>
<feature type="transmembrane region" description="Helical" evidence="1">
    <location>
        <begin position="280"/>
        <end position="301"/>
    </location>
</feature>